<dbReference type="GeneID" id="106741283"/>
<keyword evidence="2" id="KW-1185">Reference proteome</keyword>
<dbReference type="PANTHER" id="PTHR37159">
    <property type="entry name" value="GH11867P"/>
    <property type="match status" value="1"/>
</dbReference>
<dbReference type="AlphaFoldDB" id="A0A6P3WR54"/>
<dbReference type="OrthoDB" id="6361347at2759"/>
<dbReference type="KEGG" id="dqu:106741283"/>
<organism evidence="2 3">
    <name type="scientific">Dinoponera quadriceps</name>
    <name type="common">South American ant</name>
    <dbReference type="NCBI Taxonomy" id="609295"/>
    <lineage>
        <taxon>Eukaryota</taxon>
        <taxon>Metazoa</taxon>
        <taxon>Ecdysozoa</taxon>
        <taxon>Arthropoda</taxon>
        <taxon>Hexapoda</taxon>
        <taxon>Insecta</taxon>
        <taxon>Pterygota</taxon>
        <taxon>Neoptera</taxon>
        <taxon>Endopterygota</taxon>
        <taxon>Hymenoptera</taxon>
        <taxon>Apocrita</taxon>
        <taxon>Aculeata</taxon>
        <taxon>Formicoidea</taxon>
        <taxon>Formicidae</taxon>
        <taxon>Ponerinae</taxon>
        <taxon>Ponerini</taxon>
        <taxon>Dinoponera</taxon>
    </lineage>
</organism>
<evidence type="ECO:0000313" key="2">
    <source>
        <dbReference type="Proteomes" id="UP000515204"/>
    </source>
</evidence>
<evidence type="ECO:0000313" key="3">
    <source>
        <dbReference type="RefSeq" id="XP_014468580.1"/>
    </source>
</evidence>
<dbReference type="PANTHER" id="PTHR37159:SF1">
    <property type="entry name" value="GH11867P"/>
    <property type="match status" value="1"/>
</dbReference>
<evidence type="ECO:0000256" key="1">
    <source>
        <dbReference type="SAM" id="Phobius"/>
    </source>
</evidence>
<keyword evidence="1" id="KW-1133">Transmembrane helix</keyword>
<dbReference type="RefSeq" id="XP_014468580.1">
    <property type="nucleotide sequence ID" value="XM_014613094.1"/>
</dbReference>
<sequence>MAEKLTNNVGLNNVVEKRMRVILEEGPKIPMDFEWVKPELPLYYDERKFQLGQRAFYNNVFSMMIAKLSGLVSLLSVRSILDIVMFTKQSGIPCLAYRRYAMTILHTLVWLEKDPIKSEEFVESLKIVRKKHCIAFRRGTEAGLHRPTQLDMSLAQFGFIGYIMVSSEKLGIQTTREEMEGLVHVWRVIGSMLGMKEEFNLCSGTAEEARALCQRILDEVFLPALTKKNEHFDSMGQVMLESLWTINFAIDSQAFITFTYQLASQSATNNNHSIVIDTSNMPFFSWYLFHMQCFVLKYLLRPTAWWSSFFRAMYNSLMRLSLFLLEKYPYFAIRRYGEKYAKIDIFRYRFDRTVN</sequence>
<feature type="transmembrane region" description="Helical" evidence="1">
    <location>
        <begin position="60"/>
        <end position="81"/>
    </location>
</feature>
<keyword evidence="1" id="KW-0812">Transmembrane</keyword>
<dbReference type="Proteomes" id="UP000515204">
    <property type="component" value="Unplaced"/>
</dbReference>
<gene>
    <name evidence="3" type="primary">LOC106741283</name>
</gene>
<protein>
    <submittedName>
        <fullName evidence="3">Uncharacterized protein LOC106741283</fullName>
    </submittedName>
</protein>
<name>A0A6P3WR54_DINQU</name>
<accession>A0A6P3WR54</accession>
<reference evidence="3" key="1">
    <citation type="submission" date="2025-08" db="UniProtKB">
        <authorList>
            <consortium name="RefSeq"/>
        </authorList>
    </citation>
    <scope>IDENTIFICATION</scope>
</reference>
<proteinExistence type="predicted"/>
<keyword evidence="1" id="KW-0472">Membrane</keyword>